<dbReference type="InterPro" id="IPR027470">
    <property type="entry name" value="Cation_efflux_CTD"/>
</dbReference>
<dbReference type="Gene3D" id="3.30.70.1350">
    <property type="entry name" value="Cation efflux protein, cytoplasmic domain"/>
    <property type="match status" value="1"/>
</dbReference>
<dbReference type="EMBL" id="JACHEO010000004">
    <property type="protein sequence ID" value="MBB5347399.1"/>
    <property type="molecule type" value="Genomic_DNA"/>
</dbReference>
<feature type="transmembrane region" description="Helical" evidence="7">
    <location>
        <begin position="40"/>
        <end position="61"/>
    </location>
</feature>
<comment type="similarity">
    <text evidence="2">Belongs to the cation diffusion facilitator (CDF) transporter (TC 2.A.4) family.</text>
</comment>
<dbReference type="FunFam" id="1.20.1510.10:FF:000006">
    <property type="entry name" value="Divalent cation efflux transporter"/>
    <property type="match status" value="1"/>
</dbReference>
<dbReference type="GO" id="GO:0008324">
    <property type="term" value="F:monoatomic cation transmembrane transporter activity"/>
    <property type="evidence" value="ECO:0007669"/>
    <property type="project" value="InterPro"/>
</dbReference>
<gene>
    <name evidence="10" type="ORF">HNQ81_001115</name>
</gene>
<organism evidence="10 11">
    <name type="scientific">Desulfoprunum benzoelyticum</name>
    <dbReference type="NCBI Taxonomy" id="1506996"/>
    <lineage>
        <taxon>Bacteria</taxon>
        <taxon>Pseudomonadati</taxon>
        <taxon>Thermodesulfobacteriota</taxon>
        <taxon>Desulfobulbia</taxon>
        <taxon>Desulfobulbales</taxon>
        <taxon>Desulfobulbaceae</taxon>
        <taxon>Desulfoprunum</taxon>
    </lineage>
</organism>
<accession>A0A840V116</accession>
<evidence type="ECO:0000256" key="2">
    <source>
        <dbReference type="ARBA" id="ARBA00008114"/>
    </source>
</evidence>
<dbReference type="PANTHER" id="PTHR43840:SF15">
    <property type="entry name" value="MITOCHONDRIAL METAL TRANSPORTER 1-RELATED"/>
    <property type="match status" value="1"/>
</dbReference>
<dbReference type="Pfam" id="PF16916">
    <property type="entry name" value="ZT_dimer"/>
    <property type="match status" value="1"/>
</dbReference>
<dbReference type="PANTHER" id="PTHR43840">
    <property type="entry name" value="MITOCHONDRIAL METAL TRANSPORTER 1-RELATED"/>
    <property type="match status" value="1"/>
</dbReference>
<dbReference type="InterPro" id="IPR002524">
    <property type="entry name" value="Cation_efflux"/>
</dbReference>
<evidence type="ECO:0000256" key="5">
    <source>
        <dbReference type="ARBA" id="ARBA00022989"/>
    </source>
</evidence>
<evidence type="ECO:0000256" key="6">
    <source>
        <dbReference type="ARBA" id="ARBA00023136"/>
    </source>
</evidence>
<evidence type="ECO:0000256" key="1">
    <source>
        <dbReference type="ARBA" id="ARBA00004141"/>
    </source>
</evidence>
<proteinExistence type="inferred from homology"/>
<dbReference type="Pfam" id="PF01545">
    <property type="entry name" value="Cation_efflux"/>
    <property type="match status" value="1"/>
</dbReference>
<evidence type="ECO:0000313" key="10">
    <source>
        <dbReference type="EMBL" id="MBB5347399.1"/>
    </source>
</evidence>
<dbReference type="AlphaFoldDB" id="A0A840V116"/>
<dbReference type="GO" id="GO:0016020">
    <property type="term" value="C:membrane"/>
    <property type="evidence" value="ECO:0007669"/>
    <property type="project" value="UniProtKB-SubCell"/>
</dbReference>
<dbReference type="InterPro" id="IPR050291">
    <property type="entry name" value="CDF_Transporter"/>
</dbReference>
<evidence type="ECO:0000256" key="7">
    <source>
        <dbReference type="SAM" id="Phobius"/>
    </source>
</evidence>
<dbReference type="InterPro" id="IPR036837">
    <property type="entry name" value="Cation_efflux_CTD_sf"/>
</dbReference>
<dbReference type="InterPro" id="IPR027469">
    <property type="entry name" value="Cation_efflux_TMD_sf"/>
</dbReference>
<comment type="subcellular location">
    <subcellularLocation>
        <location evidence="1">Membrane</location>
        <topology evidence="1">Multi-pass membrane protein</topology>
    </subcellularLocation>
</comment>
<dbReference type="Gene3D" id="1.20.1510.10">
    <property type="entry name" value="Cation efflux protein transmembrane domain"/>
    <property type="match status" value="1"/>
</dbReference>
<feature type="transmembrane region" description="Helical" evidence="7">
    <location>
        <begin position="12"/>
        <end position="34"/>
    </location>
</feature>
<keyword evidence="3" id="KW-0813">Transport</keyword>
<evidence type="ECO:0000259" key="9">
    <source>
        <dbReference type="Pfam" id="PF16916"/>
    </source>
</evidence>
<evidence type="ECO:0000256" key="3">
    <source>
        <dbReference type="ARBA" id="ARBA00022448"/>
    </source>
</evidence>
<dbReference type="RefSeq" id="WP_183349141.1">
    <property type="nucleotide sequence ID" value="NZ_JACHEO010000004.1"/>
</dbReference>
<feature type="transmembrane region" description="Helical" evidence="7">
    <location>
        <begin position="122"/>
        <end position="141"/>
    </location>
</feature>
<evidence type="ECO:0000256" key="4">
    <source>
        <dbReference type="ARBA" id="ARBA00022692"/>
    </source>
</evidence>
<name>A0A840V116_9BACT</name>
<reference evidence="10 11" key="1">
    <citation type="submission" date="2020-08" db="EMBL/GenBank/DDBJ databases">
        <title>Genomic Encyclopedia of Type Strains, Phase IV (KMG-IV): sequencing the most valuable type-strain genomes for metagenomic binning, comparative biology and taxonomic classification.</title>
        <authorList>
            <person name="Goeker M."/>
        </authorList>
    </citation>
    <scope>NUCLEOTIDE SEQUENCE [LARGE SCALE GENOMIC DNA]</scope>
    <source>
        <strain evidence="10 11">DSM 28570</strain>
    </source>
</reference>
<evidence type="ECO:0000259" key="8">
    <source>
        <dbReference type="Pfam" id="PF01545"/>
    </source>
</evidence>
<keyword evidence="11" id="KW-1185">Reference proteome</keyword>
<protein>
    <submittedName>
        <fullName evidence="10">Cation diffusion facilitator family transporter</fullName>
    </submittedName>
</protein>
<feature type="domain" description="Cation efflux protein transmembrane" evidence="8">
    <location>
        <begin position="15"/>
        <end position="212"/>
    </location>
</feature>
<dbReference type="InterPro" id="IPR058533">
    <property type="entry name" value="Cation_efflux_TM"/>
</dbReference>
<dbReference type="NCBIfam" id="TIGR01297">
    <property type="entry name" value="CDF"/>
    <property type="match status" value="1"/>
</dbReference>
<feature type="transmembrane region" description="Helical" evidence="7">
    <location>
        <begin position="82"/>
        <end position="102"/>
    </location>
</feature>
<sequence>MGTGNRQQQGMFAVHLGLATNAVLAVLKTGIGIVGHSPALLADGINSTSDVAYGVVVSIFMRLSGKPADREHPYGHDRLESIAAVVIGAFVITTAISIFWSAIDNIYELHRGQSDFLGASRLALWIAGATVIVKIALALWTKRVGDQTRNTAVIALAADHRNDIFSALAATIGIVFGRMGFLWIDPLAGGLVALIILKTGIEIIRQASADLMDTLPGKDLSRQIADLLQDVPGIEYIEDIHGHRFGPYLVINITVGVAPDITVAEGDRIACRIEMILLHQIDFMRRVFVHYHPAAPRPPLGTTAIGTAP</sequence>
<dbReference type="Proteomes" id="UP000539642">
    <property type="component" value="Unassembled WGS sequence"/>
</dbReference>
<keyword evidence="6 7" id="KW-0472">Membrane</keyword>
<dbReference type="SUPFAM" id="SSF161111">
    <property type="entry name" value="Cation efflux protein transmembrane domain-like"/>
    <property type="match status" value="1"/>
</dbReference>
<keyword evidence="5 7" id="KW-1133">Transmembrane helix</keyword>
<evidence type="ECO:0000313" key="11">
    <source>
        <dbReference type="Proteomes" id="UP000539642"/>
    </source>
</evidence>
<keyword evidence="4 7" id="KW-0812">Transmembrane</keyword>
<dbReference type="SUPFAM" id="SSF160240">
    <property type="entry name" value="Cation efflux protein cytoplasmic domain-like"/>
    <property type="match status" value="1"/>
</dbReference>
<comment type="caution">
    <text evidence="10">The sequence shown here is derived from an EMBL/GenBank/DDBJ whole genome shotgun (WGS) entry which is preliminary data.</text>
</comment>
<feature type="domain" description="Cation efflux protein cytoplasmic" evidence="9">
    <location>
        <begin position="219"/>
        <end position="293"/>
    </location>
</feature>